<proteinExistence type="predicted"/>
<dbReference type="Pfam" id="PF10431">
    <property type="entry name" value="ClpB_D2-small"/>
    <property type="match status" value="1"/>
</dbReference>
<accession>X1V946</accession>
<keyword evidence="1" id="KW-0547">Nucleotide-binding</keyword>
<dbReference type="SUPFAM" id="SSF52540">
    <property type="entry name" value="P-loop containing nucleoside triphosphate hydrolases"/>
    <property type="match status" value="1"/>
</dbReference>
<evidence type="ECO:0000259" key="3">
    <source>
        <dbReference type="SMART" id="SM01086"/>
    </source>
</evidence>
<evidence type="ECO:0000256" key="1">
    <source>
        <dbReference type="ARBA" id="ARBA00022741"/>
    </source>
</evidence>
<dbReference type="GO" id="GO:0034605">
    <property type="term" value="P:cellular response to heat"/>
    <property type="evidence" value="ECO:0007669"/>
    <property type="project" value="TreeGrafter"/>
</dbReference>
<name>X1V946_9ZZZZ</name>
<keyword evidence="2" id="KW-0067">ATP-binding</keyword>
<dbReference type="Gene3D" id="3.40.50.300">
    <property type="entry name" value="P-loop containing nucleotide triphosphate hydrolases"/>
    <property type="match status" value="1"/>
</dbReference>
<evidence type="ECO:0000256" key="2">
    <source>
        <dbReference type="ARBA" id="ARBA00022840"/>
    </source>
</evidence>
<feature type="non-terminal residue" evidence="4">
    <location>
        <position position="1"/>
    </location>
</feature>
<dbReference type="GO" id="GO:0005737">
    <property type="term" value="C:cytoplasm"/>
    <property type="evidence" value="ECO:0007669"/>
    <property type="project" value="TreeGrafter"/>
</dbReference>
<feature type="domain" description="Clp ATPase C-terminal" evidence="3">
    <location>
        <begin position="71"/>
        <end position="161"/>
    </location>
</feature>
<reference evidence="4" key="1">
    <citation type="journal article" date="2014" name="Front. Microbiol.">
        <title>High frequency of phylogenetically diverse reductive dehalogenase-homologous genes in deep subseafloor sedimentary metagenomes.</title>
        <authorList>
            <person name="Kawai M."/>
            <person name="Futagami T."/>
            <person name="Toyoda A."/>
            <person name="Takaki Y."/>
            <person name="Nishi S."/>
            <person name="Hori S."/>
            <person name="Arai W."/>
            <person name="Tsubouchi T."/>
            <person name="Morono Y."/>
            <person name="Uchiyama I."/>
            <person name="Ito T."/>
            <person name="Fujiyama A."/>
            <person name="Inagaki F."/>
            <person name="Takami H."/>
        </authorList>
    </citation>
    <scope>NUCLEOTIDE SEQUENCE</scope>
    <source>
        <strain evidence="4">Expedition CK06-06</strain>
    </source>
</reference>
<dbReference type="GO" id="GO:0016887">
    <property type="term" value="F:ATP hydrolysis activity"/>
    <property type="evidence" value="ECO:0007669"/>
    <property type="project" value="InterPro"/>
</dbReference>
<dbReference type="AlphaFoldDB" id="X1V946"/>
<dbReference type="PANTHER" id="PTHR11638">
    <property type="entry name" value="ATP-DEPENDENT CLP PROTEASE"/>
    <property type="match status" value="1"/>
</dbReference>
<comment type="caution">
    <text evidence="4">The sequence shown here is derived from an EMBL/GenBank/DDBJ whole genome shotgun (WGS) entry which is preliminary data.</text>
</comment>
<gene>
    <name evidence="4" type="ORF">S12H4_44086</name>
</gene>
<dbReference type="InterPro" id="IPR003959">
    <property type="entry name" value="ATPase_AAA_core"/>
</dbReference>
<dbReference type="Pfam" id="PF07724">
    <property type="entry name" value="AAA_2"/>
    <property type="match status" value="1"/>
</dbReference>
<organism evidence="4">
    <name type="scientific">marine sediment metagenome</name>
    <dbReference type="NCBI Taxonomy" id="412755"/>
    <lineage>
        <taxon>unclassified sequences</taxon>
        <taxon>metagenomes</taxon>
        <taxon>ecological metagenomes</taxon>
    </lineage>
</organism>
<dbReference type="EMBL" id="BARW01027126">
    <property type="protein sequence ID" value="GAJ13002.1"/>
    <property type="molecule type" value="Genomic_DNA"/>
</dbReference>
<evidence type="ECO:0000313" key="4">
    <source>
        <dbReference type="EMBL" id="GAJ13002.1"/>
    </source>
</evidence>
<dbReference type="FunFam" id="1.10.8.60:FF:000017">
    <property type="entry name" value="ATP-dependent chaperone ClpB"/>
    <property type="match status" value="1"/>
</dbReference>
<sequence length="180" mass="20806">GRRVDFKNVVLIMTSNIGADLIKNQSGFGFGKKEPEANYEKMKETLQKEVERHFRPEFLNRVDNTIVFKALTREDLQTIVDYELAKVFKRLTEHGFRLELTDQAKEFLIDKGYNPEFGARPLRRAIEHYIEDPLSEAVLAGKFKGKNLIKIDVQDEEHLKLEGFEIAEPEKSEHAVAKSQ</sequence>
<protein>
    <recommendedName>
        <fullName evidence="3">Clp ATPase C-terminal domain-containing protein</fullName>
    </recommendedName>
</protein>
<dbReference type="GO" id="GO:0005524">
    <property type="term" value="F:ATP binding"/>
    <property type="evidence" value="ECO:0007669"/>
    <property type="project" value="UniProtKB-KW"/>
</dbReference>
<dbReference type="PANTHER" id="PTHR11638:SF18">
    <property type="entry name" value="HEAT SHOCK PROTEIN 104"/>
    <property type="match status" value="1"/>
</dbReference>
<dbReference type="InterPro" id="IPR027417">
    <property type="entry name" value="P-loop_NTPase"/>
</dbReference>
<dbReference type="InterPro" id="IPR019489">
    <property type="entry name" value="Clp_ATPase_C"/>
</dbReference>
<dbReference type="Gene3D" id="1.10.8.60">
    <property type="match status" value="1"/>
</dbReference>
<dbReference type="SMART" id="SM01086">
    <property type="entry name" value="ClpB_D2-small"/>
    <property type="match status" value="1"/>
</dbReference>
<dbReference type="InterPro" id="IPR050130">
    <property type="entry name" value="ClpA_ClpB"/>
</dbReference>